<accession>A0A7I8JQ16</accession>
<proteinExistence type="predicted"/>
<evidence type="ECO:0000256" key="1">
    <source>
        <dbReference type="SAM" id="MobiDB-lite"/>
    </source>
</evidence>
<dbReference type="Proteomes" id="UP001189122">
    <property type="component" value="Unassembled WGS sequence"/>
</dbReference>
<dbReference type="EMBL" id="CACRZD030000016">
    <property type="protein sequence ID" value="CAA6672269.1"/>
    <property type="molecule type" value="Genomic_DNA"/>
</dbReference>
<gene>
    <name evidence="2" type="ORF">SI7747_16018680</name>
</gene>
<evidence type="ECO:0000313" key="2">
    <source>
        <dbReference type="EMBL" id="CAA2633145.1"/>
    </source>
</evidence>
<dbReference type="EMBL" id="LR743603">
    <property type="protein sequence ID" value="CAA2633145.1"/>
    <property type="molecule type" value="Genomic_DNA"/>
</dbReference>
<dbReference type="AlphaFoldDB" id="A0A7I8JQ16"/>
<reference evidence="2 3" key="1">
    <citation type="submission" date="2019-12" db="EMBL/GenBank/DDBJ databases">
        <authorList>
            <person name="Scholz U."/>
            <person name="Mascher M."/>
            <person name="Fiebig A."/>
        </authorList>
    </citation>
    <scope>NUCLEOTIDE SEQUENCE</scope>
</reference>
<sequence>MDFSPIPTAATMRRASERAS</sequence>
<organism evidence="2">
    <name type="scientific">Spirodela intermedia</name>
    <name type="common">Intermediate duckweed</name>
    <dbReference type="NCBI Taxonomy" id="51605"/>
    <lineage>
        <taxon>Eukaryota</taxon>
        <taxon>Viridiplantae</taxon>
        <taxon>Streptophyta</taxon>
        <taxon>Embryophyta</taxon>
        <taxon>Tracheophyta</taxon>
        <taxon>Spermatophyta</taxon>
        <taxon>Magnoliopsida</taxon>
        <taxon>Liliopsida</taxon>
        <taxon>Araceae</taxon>
        <taxon>Lemnoideae</taxon>
        <taxon>Spirodela</taxon>
    </lineage>
</organism>
<evidence type="ECO:0000313" key="3">
    <source>
        <dbReference type="Proteomes" id="UP001189122"/>
    </source>
</evidence>
<protein>
    <submittedName>
        <fullName evidence="2">Uncharacterized protein</fullName>
    </submittedName>
</protein>
<feature type="region of interest" description="Disordered" evidence="1">
    <location>
        <begin position="1"/>
        <end position="20"/>
    </location>
</feature>
<name>A0A7I8JQ16_SPIIN</name>
<keyword evidence="3" id="KW-1185">Reference proteome</keyword>